<feature type="region of interest" description="Disordered" evidence="1">
    <location>
        <begin position="115"/>
        <end position="141"/>
    </location>
</feature>
<dbReference type="EMBL" id="CACRXK020004747">
    <property type="protein sequence ID" value="CAB4003871.1"/>
    <property type="molecule type" value="Genomic_DNA"/>
</dbReference>
<evidence type="ECO:0000313" key="3">
    <source>
        <dbReference type="Proteomes" id="UP001152795"/>
    </source>
</evidence>
<proteinExistence type="predicted"/>
<feature type="compositionally biased region" description="Basic residues" evidence="1">
    <location>
        <begin position="119"/>
        <end position="141"/>
    </location>
</feature>
<gene>
    <name evidence="2" type="ORF">PACLA_8A035416</name>
</gene>
<organism evidence="2 3">
    <name type="scientific">Paramuricea clavata</name>
    <name type="common">Red gorgonian</name>
    <name type="synonym">Violescent sea-whip</name>
    <dbReference type="NCBI Taxonomy" id="317549"/>
    <lineage>
        <taxon>Eukaryota</taxon>
        <taxon>Metazoa</taxon>
        <taxon>Cnidaria</taxon>
        <taxon>Anthozoa</taxon>
        <taxon>Octocorallia</taxon>
        <taxon>Malacalcyonacea</taxon>
        <taxon>Plexauridae</taxon>
        <taxon>Paramuricea</taxon>
    </lineage>
</organism>
<evidence type="ECO:0000313" key="2">
    <source>
        <dbReference type="EMBL" id="CAB4003871.1"/>
    </source>
</evidence>
<reference evidence="2" key="1">
    <citation type="submission" date="2020-04" db="EMBL/GenBank/DDBJ databases">
        <authorList>
            <person name="Alioto T."/>
            <person name="Alioto T."/>
            <person name="Gomez Garrido J."/>
        </authorList>
    </citation>
    <scope>NUCLEOTIDE SEQUENCE</scope>
    <source>
        <strain evidence="2">A484AB</strain>
    </source>
</reference>
<dbReference type="AlphaFoldDB" id="A0A7D9E8T4"/>
<name>A0A7D9E8T4_PARCT</name>
<dbReference type="Proteomes" id="UP001152795">
    <property type="component" value="Unassembled WGS sequence"/>
</dbReference>
<accession>A0A7D9E8T4</accession>
<sequence length="141" mass="16337">MANRDEISSCVRSKIRITNQDPRLSIPKRYKNYIFRAKFEQSKRNGTNWTLLIKVLFQSPCTSRQLPPVTHLLLEKSCKKKIKKSDGEVLILAKKGKKQIDMVIKKIYITSSKADMKKALRKHKCPSKKRNNKKQSGNHKG</sequence>
<protein>
    <submittedName>
        <fullName evidence="2">Uncharacterized protein</fullName>
    </submittedName>
</protein>
<comment type="caution">
    <text evidence="2">The sequence shown here is derived from an EMBL/GenBank/DDBJ whole genome shotgun (WGS) entry which is preliminary data.</text>
</comment>
<keyword evidence="3" id="KW-1185">Reference proteome</keyword>
<evidence type="ECO:0000256" key="1">
    <source>
        <dbReference type="SAM" id="MobiDB-lite"/>
    </source>
</evidence>